<evidence type="ECO:0000313" key="2">
    <source>
        <dbReference type="Proteomes" id="UP000009080"/>
    </source>
</evidence>
<dbReference type="STRING" id="377629.TERTU_0793"/>
<dbReference type="eggNOG" id="COG3666">
    <property type="taxonomic scope" value="Bacteria"/>
</dbReference>
<keyword evidence="2" id="KW-1185">Reference proteome</keyword>
<sequence>MAHYKQGNDKQGKFVAVIPEERITDGSFEATVSLYDAGIKVECYD</sequence>
<protein>
    <submittedName>
        <fullName evidence="1">Uncharacterized protein</fullName>
    </submittedName>
</protein>
<dbReference type="AlphaFoldDB" id="C5BPH8"/>
<name>C5BPH8_TERTT</name>
<organism evidence="1 2">
    <name type="scientific">Teredinibacter turnerae (strain ATCC 39867 / T7901)</name>
    <dbReference type="NCBI Taxonomy" id="377629"/>
    <lineage>
        <taxon>Bacteria</taxon>
        <taxon>Pseudomonadati</taxon>
        <taxon>Pseudomonadota</taxon>
        <taxon>Gammaproteobacteria</taxon>
        <taxon>Cellvibrionales</taxon>
        <taxon>Cellvibrionaceae</taxon>
        <taxon>Teredinibacter</taxon>
    </lineage>
</organism>
<proteinExistence type="predicted"/>
<dbReference type="EMBL" id="CP001614">
    <property type="protein sequence ID" value="ACR13145.1"/>
    <property type="molecule type" value="Genomic_DNA"/>
</dbReference>
<dbReference type="HOGENOM" id="CLU_3206313_0_0_6"/>
<accession>C5BPH8</accession>
<dbReference type="KEGG" id="ttu:TERTU_0793"/>
<gene>
    <name evidence="1" type="ordered locus">TERTU_0793</name>
</gene>
<evidence type="ECO:0000313" key="1">
    <source>
        <dbReference type="EMBL" id="ACR13145.1"/>
    </source>
</evidence>
<reference evidence="1 2" key="1">
    <citation type="journal article" date="2009" name="PLoS ONE">
        <title>The complete genome of Teredinibacter turnerae T7901: an intracellular endosymbiont of marine wood-boring bivalves (shipworms).</title>
        <authorList>
            <person name="Yang J.C."/>
            <person name="Madupu R."/>
            <person name="Durkin A.S."/>
            <person name="Ekborg N.A."/>
            <person name="Pedamallu C.S."/>
            <person name="Hostetler J.B."/>
            <person name="Radune D."/>
            <person name="Toms B.S."/>
            <person name="Henrissat B."/>
            <person name="Coutinho P.M."/>
            <person name="Schwarz S."/>
            <person name="Field L."/>
            <person name="Trindade-Silva A.E."/>
            <person name="Soares C.A.G."/>
            <person name="Elshahawi S."/>
            <person name="Hanora A."/>
            <person name="Schmidt E.W."/>
            <person name="Haygood M.G."/>
            <person name="Posfai J."/>
            <person name="Benner J."/>
            <person name="Madinger C."/>
            <person name="Nove J."/>
            <person name="Anton B."/>
            <person name="Chaudhary K."/>
            <person name="Foster J."/>
            <person name="Holman A."/>
            <person name="Kumar S."/>
            <person name="Lessard P.A."/>
            <person name="Luyten Y.A."/>
            <person name="Slatko B."/>
            <person name="Wood N."/>
            <person name="Wu B."/>
            <person name="Teplitski M."/>
            <person name="Mougous J.D."/>
            <person name="Ward N."/>
            <person name="Eisen J.A."/>
            <person name="Badger J.H."/>
            <person name="Distel D.L."/>
        </authorList>
    </citation>
    <scope>NUCLEOTIDE SEQUENCE [LARGE SCALE GENOMIC DNA]</scope>
    <source>
        <strain evidence="2">ATCC 39867 / T7901</strain>
    </source>
</reference>
<dbReference type="Proteomes" id="UP000009080">
    <property type="component" value="Chromosome"/>
</dbReference>